<dbReference type="InterPro" id="IPR026585">
    <property type="entry name" value="GlgE"/>
</dbReference>
<feature type="binding site" evidence="6">
    <location>
        <position position="314"/>
    </location>
    <ligand>
        <name>alpha-maltose 1-phosphate</name>
        <dbReference type="ChEBI" id="CHEBI:63576"/>
    </ligand>
</feature>
<dbReference type="InterPro" id="IPR049171">
    <property type="entry name" value="GLGE_C"/>
</dbReference>
<feature type="domain" description="Glycosyl hydrolase family 13 catalytic" evidence="7">
    <location>
        <begin position="197"/>
        <end position="533"/>
    </location>
</feature>
<gene>
    <name evidence="6" type="primary">glgE</name>
    <name evidence="8" type="ORF">IV501_00715</name>
</gene>
<comment type="catalytic activity">
    <reaction evidence="5 6">
        <text>alpha-maltose 1-phosphate + [(1-&gt;4)-alpha-D-glucosyl](n) = [(1-&gt;4)-alpha-D-glucosyl](n+2) + phosphate</text>
        <dbReference type="Rhea" id="RHEA:42692"/>
        <dbReference type="Rhea" id="RHEA-COMP:9584"/>
        <dbReference type="Rhea" id="RHEA-COMP:10183"/>
        <dbReference type="ChEBI" id="CHEBI:15444"/>
        <dbReference type="ChEBI" id="CHEBI:43474"/>
        <dbReference type="ChEBI" id="CHEBI:63576"/>
        <dbReference type="EC" id="2.4.99.16"/>
    </reaction>
</comment>
<dbReference type="PANTHER" id="PTHR47786:SF2">
    <property type="entry name" value="GLYCOSYL HYDROLASE FAMILY 13 CATALYTIC DOMAIN-CONTAINING PROTEIN"/>
    <property type="match status" value="1"/>
</dbReference>
<keyword evidence="4 6" id="KW-0119">Carbohydrate metabolism</keyword>
<evidence type="ECO:0000313" key="8">
    <source>
        <dbReference type="EMBL" id="MBK4346143.1"/>
    </source>
</evidence>
<dbReference type="Pfam" id="PF21702">
    <property type="entry name" value="GLGE_C"/>
    <property type="match status" value="1"/>
</dbReference>
<keyword evidence="3 6" id="KW-0808">Transferase</keyword>
<dbReference type="Pfam" id="PF11896">
    <property type="entry name" value="GlgE_dom_N_S"/>
    <property type="match status" value="1"/>
</dbReference>
<dbReference type="HAMAP" id="MF_02124">
    <property type="entry name" value="GlgE"/>
    <property type="match status" value="1"/>
</dbReference>
<dbReference type="Gene3D" id="2.60.40.10">
    <property type="entry name" value="Immunoglobulins"/>
    <property type="match status" value="1"/>
</dbReference>
<dbReference type="InterPro" id="IPR013783">
    <property type="entry name" value="Ig-like_fold"/>
</dbReference>
<name>A0A934W0S3_9MICO</name>
<dbReference type="EMBL" id="JAEPES010000001">
    <property type="protein sequence ID" value="MBK4346143.1"/>
    <property type="molecule type" value="Genomic_DNA"/>
</dbReference>
<evidence type="ECO:0000256" key="6">
    <source>
        <dbReference type="HAMAP-Rule" id="MF_02124"/>
    </source>
</evidence>
<dbReference type="Gene3D" id="2.60.40.1180">
    <property type="entry name" value="Golgi alpha-mannosidase II"/>
    <property type="match status" value="1"/>
</dbReference>
<dbReference type="CDD" id="cd11344">
    <property type="entry name" value="AmyAc_GlgE_like"/>
    <property type="match status" value="1"/>
</dbReference>
<dbReference type="EC" id="2.4.99.16" evidence="6"/>
<dbReference type="SMART" id="SM00642">
    <property type="entry name" value="Aamy"/>
    <property type="match status" value="1"/>
</dbReference>
<feature type="active site" description="Proton donor" evidence="6">
    <location>
        <position position="413"/>
    </location>
</feature>
<dbReference type="PANTHER" id="PTHR47786">
    <property type="entry name" value="ALPHA-1,4-GLUCAN:MALTOSE-1-PHOSPHATE MALTOSYLTRANSFERASE"/>
    <property type="match status" value="1"/>
</dbReference>
<feature type="binding site" evidence="6">
    <location>
        <position position="254"/>
    </location>
    <ligand>
        <name>alpha-maltose 1-phosphate</name>
        <dbReference type="ChEBI" id="CHEBI:63576"/>
    </ligand>
</feature>
<dbReference type="SUPFAM" id="SSF51445">
    <property type="entry name" value="(Trans)glycosidases"/>
    <property type="match status" value="1"/>
</dbReference>
<dbReference type="Gene3D" id="1.20.58.80">
    <property type="entry name" value="Phosphotransferase system, lactose/cellobiose-type IIA subunit"/>
    <property type="match status" value="1"/>
</dbReference>
<evidence type="ECO:0000259" key="7">
    <source>
        <dbReference type="SMART" id="SM00642"/>
    </source>
</evidence>
<evidence type="ECO:0000256" key="2">
    <source>
        <dbReference type="ARBA" id="ARBA00022676"/>
    </source>
</evidence>
<feature type="binding site" evidence="6">
    <location>
        <position position="385"/>
    </location>
    <ligand>
        <name>alpha-maltose 1-phosphate</name>
        <dbReference type="ChEBI" id="CHEBI:63576"/>
    </ligand>
</feature>
<dbReference type="InterPro" id="IPR021828">
    <property type="entry name" value="GlgE_dom_N/S"/>
</dbReference>
<dbReference type="GO" id="GO:0030979">
    <property type="term" value="P:alpha-glucan biosynthetic process"/>
    <property type="evidence" value="ECO:0007669"/>
    <property type="project" value="UniProtKB-UniRule"/>
</dbReference>
<accession>A0A934W0S3</accession>
<comment type="subunit">
    <text evidence="1 6">Homodimer.</text>
</comment>
<reference evidence="8" key="1">
    <citation type="submission" date="2021-01" db="EMBL/GenBank/DDBJ databases">
        <title>Lacisediminihabitans sp. nov. strain G11-30, isolated from Antarctic Soil.</title>
        <authorList>
            <person name="Li J."/>
        </authorList>
    </citation>
    <scope>NUCLEOTIDE SEQUENCE</scope>
    <source>
        <strain evidence="8">G11-30</strain>
    </source>
</reference>
<keyword evidence="9" id="KW-1185">Reference proteome</keyword>
<dbReference type="Proteomes" id="UP000636458">
    <property type="component" value="Unassembled WGS sequence"/>
</dbReference>
<evidence type="ECO:0000256" key="3">
    <source>
        <dbReference type="ARBA" id="ARBA00022679"/>
    </source>
</evidence>
<dbReference type="RefSeq" id="WP_200554499.1">
    <property type="nucleotide sequence ID" value="NZ_JAEPES010000001.1"/>
</dbReference>
<evidence type="ECO:0000256" key="4">
    <source>
        <dbReference type="ARBA" id="ARBA00023277"/>
    </source>
</evidence>
<feature type="binding site" evidence="6">
    <location>
        <position position="349"/>
    </location>
    <ligand>
        <name>alpha-maltose 1-phosphate</name>
        <dbReference type="ChEBI" id="CHEBI:63576"/>
    </ligand>
</feature>
<dbReference type="GO" id="GO:0004553">
    <property type="term" value="F:hydrolase activity, hydrolyzing O-glycosyl compounds"/>
    <property type="evidence" value="ECO:0007669"/>
    <property type="project" value="InterPro"/>
</dbReference>
<dbReference type="InterPro" id="IPR017853">
    <property type="entry name" value="GH"/>
</dbReference>
<dbReference type="Gene3D" id="3.20.20.80">
    <property type="entry name" value="Glycosidases"/>
    <property type="match status" value="1"/>
</dbReference>
<comment type="caution">
    <text evidence="8">The sequence shown here is derived from an EMBL/GenBank/DDBJ whole genome shotgun (WGS) entry which is preliminary data.</text>
</comment>
<protein>
    <recommendedName>
        <fullName evidence="6">Alpha-1,4-glucan:maltose-1-phosphate maltosyltransferase</fullName>
        <shortName evidence="6">GMPMT</shortName>
        <ecNumber evidence="6">2.4.99.16</ecNumber>
    </recommendedName>
    <alternativeName>
        <fullName evidence="6">(1-&gt;4)-alpha-D-glucan:maltose-1-phosphate alpha-D-maltosyltransferase</fullName>
    </alternativeName>
</protein>
<evidence type="ECO:0000256" key="5">
    <source>
        <dbReference type="ARBA" id="ARBA00048735"/>
    </source>
</evidence>
<comment type="similarity">
    <text evidence="6">Belongs to the glycosyl hydrolase 13 family. GlgE subfamily.</text>
</comment>
<dbReference type="GO" id="GO:0016758">
    <property type="term" value="F:hexosyltransferase activity"/>
    <property type="evidence" value="ECO:0007669"/>
    <property type="project" value="UniProtKB-UniRule"/>
</dbReference>
<evidence type="ECO:0000256" key="1">
    <source>
        <dbReference type="ARBA" id="ARBA00011738"/>
    </source>
</evidence>
<keyword evidence="2 6" id="KW-0328">Glycosyltransferase</keyword>
<proteinExistence type="inferred from homology"/>
<dbReference type="InterPro" id="IPR013780">
    <property type="entry name" value="Glyco_hydro_b"/>
</dbReference>
<comment type="function">
    <text evidence="6">Maltosyltransferase that uses maltose 1-phosphate (M1P) as the sugar donor to elongate linear or branched alpha-(1-&gt;4)-glucans. Is involved in a branched alpha-glucan biosynthetic pathway from trehalose, together with TreS, Mak and GlgB.</text>
</comment>
<organism evidence="8 9">
    <name type="scientific">Lacisediminihabitans changchengi</name>
    <dbReference type="NCBI Taxonomy" id="2787634"/>
    <lineage>
        <taxon>Bacteria</taxon>
        <taxon>Bacillati</taxon>
        <taxon>Actinomycetota</taxon>
        <taxon>Actinomycetes</taxon>
        <taxon>Micrococcales</taxon>
        <taxon>Microbacteriaceae</taxon>
        <taxon>Lacisediminihabitans</taxon>
    </lineage>
</organism>
<sequence length="672" mass="74885">MDYEPRIGRIPIRNLSPLQPEDRWSAKAFAGEVVPFSATIFKEGHDQLGADLVLISPSGERTTHRLTDLGEGSDRWEVLAQLPVAGEWRWHIQAWVDEWATWLHNAEIKIPAGVDVPLMLGIGADLLKRAAKADPTSTVLKDAAKGFASKRASAEERLAIALDPLLTAEIERTPLAAILSRGEEQTLRVERARAGLGAWYEFFPRSEGAKKNRDGSWKSGTFRSAAKRLPAVAAMGFDVLYLPPIHPIGVSFRKGPNNTLNAGPNDPGSPWAIGSALGGHDAIHPDLGTEADFVTFLKATKKAGLELAIDLALQCSPDHPWVTEHPEWFTTLPDGSIAYAENPPKKYQDIYPLNFDNDFEGLSREVLRIVQYWIGLGVKIFRVDNPHTKPLQFWEWLLHEVNTEHPEIVFLAEAFTAPAMMYSLGQAGFQQSYTYFTWRNTKLELEEFLDGLAHETDAFFRPNLFVNTPDILTAYLQFGGVAAYKIRAAIAATASPSWGVYAGYELFENVARPGSEENIDNEKYEYKARDYAAAEAEGRSLAPYITRLNEIRHQHPALQQLRNLDVHWSDDDSILVYSKYIAPEFTANGSGDGIIVVANVDPHSVRETTVHLDPRKFGYLAGETFEVTDLLTGQVYTWGTDNYVRLDAFTEPVHILSIALRTPTATNHKRGE</sequence>
<feature type="binding site" evidence="6">
    <location>
        <begin position="523"/>
        <end position="524"/>
    </location>
    <ligand>
        <name>alpha-maltose 1-phosphate</name>
        <dbReference type="ChEBI" id="CHEBI:63576"/>
    </ligand>
</feature>
<feature type="active site" description="Nucleophile" evidence="6">
    <location>
        <position position="384"/>
    </location>
</feature>
<evidence type="ECO:0000313" key="9">
    <source>
        <dbReference type="Proteomes" id="UP000636458"/>
    </source>
</evidence>
<feature type="site" description="Transition state stabilizer" evidence="6">
    <location>
        <position position="470"/>
    </location>
</feature>
<dbReference type="InterPro" id="IPR006047">
    <property type="entry name" value="GH13_cat_dom"/>
</dbReference>
<dbReference type="AlphaFoldDB" id="A0A934W0S3"/>